<dbReference type="PANTHER" id="PTHR11014">
    <property type="entry name" value="PEPTIDASE M20 FAMILY MEMBER"/>
    <property type="match status" value="1"/>
</dbReference>
<dbReference type="GO" id="GO:0046872">
    <property type="term" value="F:metal ion binding"/>
    <property type="evidence" value="ECO:0007669"/>
    <property type="project" value="UniProtKB-KW"/>
</dbReference>
<dbReference type="EMBL" id="LWAF01000004">
    <property type="protein sequence ID" value="ODN30654.1"/>
    <property type="molecule type" value="Genomic_DNA"/>
</dbReference>
<dbReference type="CDD" id="cd03886">
    <property type="entry name" value="M20_Acy1"/>
    <property type="match status" value="1"/>
</dbReference>
<dbReference type="GO" id="GO:0016787">
    <property type="term" value="F:hydrolase activity"/>
    <property type="evidence" value="ECO:0007669"/>
    <property type="project" value="UniProtKB-KW"/>
</dbReference>
<proteinExistence type="predicted"/>
<dbReference type="PANTHER" id="PTHR11014:SF63">
    <property type="entry name" value="METALLOPEPTIDASE, PUTATIVE (AFU_ORTHOLOGUE AFUA_6G09600)-RELATED"/>
    <property type="match status" value="1"/>
</dbReference>
<dbReference type="AlphaFoldDB" id="A0A1E3G325"/>
<dbReference type="InterPro" id="IPR036264">
    <property type="entry name" value="Bact_exopeptidase_dim_dom"/>
</dbReference>
<dbReference type="NCBIfam" id="TIGR01891">
    <property type="entry name" value="amidohydrolases"/>
    <property type="match status" value="1"/>
</dbReference>
<protein>
    <submittedName>
        <fullName evidence="3">Amidohydrolase</fullName>
    </submittedName>
</protein>
<name>A0A1E3G325_9BACT</name>
<comment type="caution">
    <text evidence="3">The sequence shown here is derived from an EMBL/GenBank/DDBJ whole genome shotgun (WGS) entry which is preliminary data.</text>
</comment>
<dbReference type="InterPro" id="IPR017439">
    <property type="entry name" value="Amidohydrolase"/>
</dbReference>
<dbReference type="InterPro" id="IPR002933">
    <property type="entry name" value="Peptidase_M20"/>
</dbReference>
<evidence type="ECO:0000256" key="1">
    <source>
        <dbReference type="PIRSR" id="PIRSR005962-1"/>
    </source>
</evidence>
<dbReference type="Pfam" id="PF07687">
    <property type="entry name" value="M20_dimer"/>
    <property type="match status" value="1"/>
</dbReference>
<dbReference type="SUPFAM" id="SSF55031">
    <property type="entry name" value="Bacterial exopeptidase dimerisation domain"/>
    <property type="match status" value="1"/>
</dbReference>
<dbReference type="Proteomes" id="UP000094570">
    <property type="component" value="Unassembled WGS sequence"/>
</dbReference>
<keyword evidence="4" id="KW-1185">Reference proteome</keyword>
<organism evidence="3 4">
    <name type="scientific">Fervidobacterium thailandense</name>
    <dbReference type="NCBI Taxonomy" id="1008305"/>
    <lineage>
        <taxon>Bacteria</taxon>
        <taxon>Thermotogati</taxon>
        <taxon>Thermotogota</taxon>
        <taxon>Thermotogae</taxon>
        <taxon>Thermotogales</taxon>
        <taxon>Fervidobacteriaceae</taxon>
        <taxon>Fervidobacterium</taxon>
    </lineage>
</organism>
<keyword evidence="1" id="KW-0464">Manganese</keyword>
<sequence length="376" mass="42209">MSSRLSPVELRHLLHQTPELAFSEAQTQRILIEAVESLGLRASTIAKTGLLVYLESEPELPTVLYRADMDALPIREETGWTYSSKNSNMHACGHDVHMAVAYGVLLRIVEDKLPGNYLFVFQPAEETIGGAKYVLEEMRERYKVKFATALHVTDEYKLGEFATTRGTLFACAMEVDAVFTGRSVHIAQKFRGVDALEKAVRFLHRFYSEPLDCDDVGRRVLVGFGKMRAGNVRNQLSDEAVVEGSIRGETLEIVAKTFENLSLMASTYGGTIRRGSLYPPVVNEAELVELFENFVVDNGYSIIDCGMKYTGEDFGFFSLKYPSLMFWAGTRTGDEIVGLHNPRFLPSDEVIPFLIDFVVKWLLKLWSFAAGREDAE</sequence>
<feature type="binding site" evidence="1">
    <location>
        <position position="151"/>
    </location>
    <ligand>
        <name>Mn(2+)</name>
        <dbReference type="ChEBI" id="CHEBI:29035"/>
        <label>2</label>
    </ligand>
</feature>
<dbReference type="RefSeq" id="WP_083996587.1">
    <property type="nucleotide sequence ID" value="NZ_CP140110.1"/>
</dbReference>
<feature type="domain" description="Peptidase M20 dimerisation" evidence="2">
    <location>
        <begin position="174"/>
        <end position="259"/>
    </location>
</feature>
<dbReference type="Gene3D" id="3.40.630.10">
    <property type="entry name" value="Zn peptidases"/>
    <property type="match status" value="1"/>
</dbReference>
<dbReference type="SUPFAM" id="SSF53187">
    <property type="entry name" value="Zn-dependent exopeptidases"/>
    <property type="match status" value="1"/>
</dbReference>
<reference evidence="4" key="1">
    <citation type="submission" date="2016-04" db="EMBL/GenBank/DDBJ databases">
        <title>The genome sequence project of a novel Fervidobacterium isolate from a hot spring in Thailand.</title>
        <authorList>
            <person name="Gonzalez J.M."/>
            <person name="Cuecas A."/>
            <person name="Kanoksilapatham W."/>
        </authorList>
    </citation>
    <scope>NUCLEOTIDE SEQUENCE [LARGE SCALE GENOMIC DNA]</scope>
    <source>
        <strain evidence="4">FC2004</strain>
    </source>
</reference>
<evidence type="ECO:0000313" key="3">
    <source>
        <dbReference type="EMBL" id="ODN30654.1"/>
    </source>
</evidence>
<evidence type="ECO:0000259" key="2">
    <source>
        <dbReference type="Pfam" id="PF07687"/>
    </source>
</evidence>
<comment type="cofactor">
    <cofactor evidence="1">
        <name>Mn(2+)</name>
        <dbReference type="ChEBI" id="CHEBI:29035"/>
    </cofactor>
    <text evidence="1">The Mn(2+) ion enhances activity.</text>
</comment>
<keyword evidence="3" id="KW-0378">Hydrolase</keyword>
<gene>
    <name evidence="3" type="ORF">A4H02_03690</name>
</gene>
<feature type="binding site" evidence="1">
    <location>
        <position position="92"/>
    </location>
    <ligand>
        <name>Mn(2+)</name>
        <dbReference type="ChEBI" id="CHEBI:29035"/>
        <label>2</label>
    </ligand>
</feature>
<dbReference type="PIRSF" id="PIRSF005962">
    <property type="entry name" value="Pept_M20D_amidohydro"/>
    <property type="match status" value="1"/>
</dbReference>
<accession>A0A1E3G325</accession>
<dbReference type="STRING" id="1008305.A4H02_03690"/>
<dbReference type="OrthoDB" id="9776731at2"/>
<dbReference type="InterPro" id="IPR011650">
    <property type="entry name" value="Peptidase_M20_dimer"/>
</dbReference>
<keyword evidence="1" id="KW-0479">Metal-binding</keyword>
<feature type="binding site" evidence="1">
    <location>
        <position position="94"/>
    </location>
    <ligand>
        <name>Mn(2+)</name>
        <dbReference type="ChEBI" id="CHEBI:29035"/>
        <label>2</label>
    </ligand>
</feature>
<dbReference type="Gene3D" id="3.30.70.360">
    <property type="match status" value="1"/>
</dbReference>
<dbReference type="Pfam" id="PF01546">
    <property type="entry name" value="Peptidase_M20"/>
    <property type="match status" value="1"/>
</dbReference>
<feature type="binding site" evidence="1">
    <location>
        <position position="340"/>
    </location>
    <ligand>
        <name>Mn(2+)</name>
        <dbReference type="ChEBI" id="CHEBI:29035"/>
        <label>2</label>
    </ligand>
</feature>
<feature type="binding site" evidence="1">
    <location>
        <position position="126"/>
    </location>
    <ligand>
        <name>Mn(2+)</name>
        <dbReference type="ChEBI" id="CHEBI:29035"/>
        <label>2</label>
    </ligand>
</feature>
<evidence type="ECO:0000313" key="4">
    <source>
        <dbReference type="Proteomes" id="UP000094570"/>
    </source>
</evidence>